<evidence type="ECO:0000313" key="3">
    <source>
        <dbReference type="Proteomes" id="UP000501690"/>
    </source>
</evidence>
<dbReference type="EMBL" id="CP039346">
    <property type="protein sequence ID" value="QCD82806.1"/>
    <property type="molecule type" value="Genomic_DNA"/>
</dbReference>
<keyword evidence="3" id="KW-1185">Reference proteome</keyword>
<name>A0A4D6L2W0_VIGUN</name>
<gene>
    <name evidence="2" type="ORF">DEO72_LG2g3147</name>
</gene>
<dbReference type="Proteomes" id="UP000501690">
    <property type="component" value="Linkage Group LG2"/>
</dbReference>
<dbReference type="AlphaFoldDB" id="A0A4D6L2W0"/>
<organism evidence="2 3">
    <name type="scientific">Vigna unguiculata</name>
    <name type="common">Cowpea</name>
    <dbReference type="NCBI Taxonomy" id="3917"/>
    <lineage>
        <taxon>Eukaryota</taxon>
        <taxon>Viridiplantae</taxon>
        <taxon>Streptophyta</taxon>
        <taxon>Embryophyta</taxon>
        <taxon>Tracheophyta</taxon>
        <taxon>Spermatophyta</taxon>
        <taxon>Magnoliopsida</taxon>
        <taxon>eudicotyledons</taxon>
        <taxon>Gunneridae</taxon>
        <taxon>Pentapetalae</taxon>
        <taxon>rosids</taxon>
        <taxon>fabids</taxon>
        <taxon>Fabales</taxon>
        <taxon>Fabaceae</taxon>
        <taxon>Papilionoideae</taxon>
        <taxon>50 kb inversion clade</taxon>
        <taxon>NPAAA clade</taxon>
        <taxon>indigoferoid/millettioid clade</taxon>
        <taxon>Phaseoleae</taxon>
        <taxon>Vigna</taxon>
    </lineage>
</organism>
<feature type="compositionally biased region" description="Low complexity" evidence="1">
    <location>
        <begin position="41"/>
        <end position="58"/>
    </location>
</feature>
<sequence>MQRTSLAPLHPRSATTACALPPFVNAPTTIASANEPPLQQRASAPATIIRAPPAALQRAPPPSSLQTSAVPRQPPLQQQLHHLHSRLYLQDSYQQRHSSHGSHDNRSFTTIFEQEPRRNPSPPQFRHH</sequence>
<feature type="compositionally biased region" description="Low complexity" evidence="1">
    <location>
        <begin position="75"/>
        <end position="90"/>
    </location>
</feature>
<feature type="region of interest" description="Disordered" evidence="1">
    <location>
        <begin position="33"/>
        <end position="128"/>
    </location>
</feature>
<accession>A0A4D6L2W0</accession>
<evidence type="ECO:0000313" key="2">
    <source>
        <dbReference type="EMBL" id="QCD82806.1"/>
    </source>
</evidence>
<protein>
    <submittedName>
        <fullName evidence="2">Uncharacterized protein</fullName>
    </submittedName>
</protein>
<proteinExistence type="predicted"/>
<evidence type="ECO:0000256" key="1">
    <source>
        <dbReference type="SAM" id="MobiDB-lite"/>
    </source>
</evidence>
<reference evidence="2 3" key="1">
    <citation type="submission" date="2019-04" db="EMBL/GenBank/DDBJ databases">
        <title>An improved genome assembly and genetic linkage map for asparagus bean, Vigna unguiculata ssp. sesquipedialis.</title>
        <authorList>
            <person name="Xia Q."/>
            <person name="Zhang R."/>
            <person name="Dong Y."/>
        </authorList>
    </citation>
    <scope>NUCLEOTIDE SEQUENCE [LARGE SCALE GENOMIC DNA]</scope>
    <source>
        <tissue evidence="2">Leaf</tissue>
    </source>
</reference>
<feature type="compositionally biased region" description="Pro residues" evidence="1">
    <location>
        <begin position="119"/>
        <end position="128"/>
    </location>
</feature>